<dbReference type="InterPro" id="IPR002509">
    <property type="entry name" value="NODB_dom"/>
</dbReference>
<dbReference type="EC" id="3.-.-.-" evidence="2"/>
<dbReference type="EMBL" id="JBHMDO010000031">
    <property type="protein sequence ID" value="MFB9327923.1"/>
    <property type="molecule type" value="Genomic_DNA"/>
</dbReference>
<evidence type="ECO:0000259" key="1">
    <source>
        <dbReference type="PROSITE" id="PS51677"/>
    </source>
</evidence>
<name>A0ABV5KRQ9_9BACL</name>
<proteinExistence type="predicted"/>
<feature type="domain" description="NodB homology" evidence="1">
    <location>
        <begin position="14"/>
        <end position="193"/>
    </location>
</feature>
<sequence length="361" mass="40402">MTALVISRGNPAIAHCAFTFDDGPMRISIDAWLDALEQGGARGTFFLTGEWFDRHPAKAREMLARGHELATHTYHHRRMADVTKAVFFEELQLAELAYQEATGRPVPTFLRFPYASYREDNLAWLREWNYVVVEGEDTVDWSGPPSAQLIERVNPKLVNGSILMFHANEIARETPQAVKSLVRQAHAKGLAMVPVSELLHAAGISPGERSWQVRFKPTIQGSSHLEQWKSVAGEDELRKLAADSLEWGNPEAPKGADAYGQWLQELSNRVRSDGPTHFVARSFAGQHWAYAHASVRAGTLALEDFATKESHADALVYVLQWAAHEAAASGCEWVTSMRDMRRIHKLCEQLGFEAEIVFQEG</sequence>
<dbReference type="SUPFAM" id="SSF88713">
    <property type="entry name" value="Glycoside hydrolase/deacetylase"/>
    <property type="match status" value="1"/>
</dbReference>
<evidence type="ECO:0000313" key="3">
    <source>
        <dbReference type="Proteomes" id="UP001589747"/>
    </source>
</evidence>
<dbReference type="CDD" id="cd10917">
    <property type="entry name" value="CE4_NodB_like_6s_7s"/>
    <property type="match status" value="1"/>
</dbReference>
<gene>
    <name evidence="2" type="ORF">ACFFSY_18510</name>
</gene>
<protein>
    <submittedName>
        <fullName evidence="2">Polysaccharide deacetylase family protein</fullName>
        <ecNumber evidence="2">3.-.-.-</ecNumber>
    </submittedName>
</protein>
<comment type="caution">
    <text evidence="2">The sequence shown here is derived from an EMBL/GenBank/DDBJ whole genome shotgun (WGS) entry which is preliminary data.</text>
</comment>
<dbReference type="InterPro" id="IPR011330">
    <property type="entry name" value="Glyco_hydro/deAcase_b/a-brl"/>
</dbReference>
<accession>A0ABV5KRQ9</accession>
<evidence type="ECO:0000313" key="2">
    <source>
        <dbReference type="EMBL" id="MFB9327923.1"/>
    </source>
</evidence>
<organism evidence="2 3">
    <name type="scientific">Paenibacillus aurantiacus</name>
    <dbReference type="NCBI Taxonomy" id="1936118"/>
    <lineage>
        <taxon>Bacteria</taxon>
        <taxon>Bacillati</taxon>
        <taxon>Bacillota</taxon>
        <taxon>Bacilli</taxon>
        <taxon>Bacillales</taxon>
        <taxon>Paenibacillaceae</taxon>
        <taxon>Paenibacillus</taxon>
    </lineage>
</organism>
<dbReference type="PANTHER" id="PTHR10587">
    <property type="entry name" value="GLYCOSYL TRANSFERASE-RELATED"/>
    <property type="match status" value="1"/>
</dbReference>
<keyword evidence="2" id="KW-0378">Hydrolase</keyword>
<dbReference type="Gene3D" id="3.20.20.370">
    <property type="entry name" value="Glycoside hydrolase/deacetylase"/>
    <property type="match status" value="1"/>
</dbReference>
<dbReference type="GO" id="GO:0016787">
    <property type="term" value="F:hydrolase activity"/>
    <property type="evidence" value="ECO:0007669"/>
    <property type="project" value="UniProtKB-KW"/>
</dbReference>
<dbReference type="PROSITE" id="PS51677">
    <property type="entry name" value="NODB"/>
    <property type="match status" value="1"/>
</dbReference>
<dbReference type="Proteomes" id="UP001589747">
    <property type="component" value="Unassembled WGS sequence"/>
</dbReference>
<keyword evidence="3" id="KW-1185">Reference proteome</keyword>
<dbReference type="InterPro" id="IPR050248">
    <property type="entry name" value="Polysacc_deacetylase_ArnD"/>
</dbReference>
<dbReference type="Pfam" id="PF01522">
    <property type="entry name" value="Polysacc_deac_1"/>
    <property type="match status" value="1"/>
</dbReference>
<reference evidence="2 3" key="1">
    <citation type="submission" date="2024-09" db="EMBL/GenBank/DDBJ databases">
        <authorList>
            <person name="Sun Q."/>
            <person name="Mori K."/>
        </authorList>
    </citation>
    <scope>NUCLEOTIDE SEQUENCE [LARGE SCALE GENOMIC DNA]</scope>
    <source>
        <strain evidence="2 3">TISTR 2452</strain>
    </source>
</reference>
<dbReference type="RefSeq" id="WP_377496732.1">
    <property type="nucleotide sequence ID" value="NZ_JBHMDO010000031.1"/>
</dbReference>